<evidence type="ECO:0000313" key="1">
    <source>
        <dbReference type="EMBL" id="CAA6824222.1"/>
    </source>
</evidence>
<dbReference type="AlphaFoldDB" id="A0A6S6TU11"/>
<proteinExistence type="predicted"/>
<protein>
    <submittedName>
        <fullName evidence="1">Uncharacterized protein</fullName>
    </submittedName>
</protein>
<organism evidence="1">
    <name type="scientific">uncultured Thiotrichaceae bacterium</name>
    <dbReference type="NCBI Taxonomy" id="298394"/>
    <lineage>
        <taxon>Bacteria</taxon>
        <taxon>Pseudomonadati</taxon>
        <taxon>Pseudomonadota</taxon>
        <taxon>Gammaproteobacteria</taxon>
        <taxon>Thiotrichales</taxon>
        <taxon>Thiotrichaceae</taxon>
        <taxon>environmental samples</taxon>
    </lineage>
</organism>
<sequence>MVESSVLAGQLLSPTLQQAPQSLPSADVKDAERFQDLISGNGSSDTSIQPQSLENSVLQMVEPGQSADAGSLVDKMINQASKIDGNYHSLLDQLGNRQSFDSYLSKQRDVTTDNMVTYPAVNTAEASESNPLDATLERMQDSQQASLSYSEDVNNWAMQFRMWTSGVELVSAAAQKVSTAFQTLFRASG</sequence>
<name>A0A6S6TU11_9GAMM</name>
<reference evidence="1" key="1">
    <citation type="submission" date="2020-01" db="EMBL/GenBank/DDBJ databases">
        <authorList>
            <person name="Meier V. D."/>
            <person name="Meier V D."/>
        </authorList>
    </citation>
    <scope>NUCLEOTIDE SEQUENCE</scope>
    <source>
        <strain evidence="1">HLG_WM_MAG_08</strain>
    </source>
</reference>
<dbReference type="EMBL" id="CACVAV010000378">
    <property type="protein sequence ID" value="CAA6824222.1"/>
    <property type="molecule type" value="Genomic_DNA"/>
</dbReference>
<gene>
    <name evidence="1" type="ORF">HELGO_WM24392</name>
</gene>
<accession>A0A6S6TU11</accession>